<evidence type="ECO:0000313" key="1">
    <source>
        <dbReference type="EMBL" id="KAF2018784.1"/>
    </source>
</evidence>
<dbReference type="RefSeq" id="XP_033387123.1">
    <property type="nucleotide sequence ID" value="XM_033520744.1"/>
</dbReference>
<keyword evidence="2" id="KW-1185">Reference proteome</keyword>
<dbReference type="AlphaFoldDB" id="A0A6A5Y2I0"/>
<accession>A0A6A5Y2I0</accession>
<name>A0A6A5Y2I0_9PLEO</name>
<organism evidence="1 2">
    <name type="scientific">Aaosphaeria arxii CBS 175.79</name>
    <dbReference type="NCBI Taxonomy" id="1450172"/>
    <lineage>
        <taxon>Eukaryota</taxon>
        <taxon>Fungi</taxon>
        <taxon>Dikarya</taxon>
        <taxon>Ascomycota</taxon>
        <taxon>Pezizomycotina</taxon>
        <taxon>Dothideomycetes</taxon>
        <taxon>Pleosporomycetidae</taxon>
        <taxon>Pleosporales</taxon>
        <taxon>Pleosporales incertae sedis</taxon>
        <taxon>Aaosphaeria</taxon>
    </lineage>
</organism>
<reference evidence="1" key="1">
    <citation type="journal article" date="2020" name="Stud. Mycol.">
        <title>101 Dothideomycetes genomes: a test case for predicting lifestyles and emergence of pathogens.</title>
        <authorList>
            <person name="Haridas S."/>
            <person name="Albert R."/>
            <person name="Binder M."/>
            <person name="Bloem J."/>
            <person name="Labutti K."/>
            <person name="Salamov A."/>
            <person name="Andreopoulos B."/>
            <person name="Baker S."/>
            <person name="Barry K."/>
            <person name="Bills G."/>
            <person name="Bluhm B."/>
            <person name="Cannon C."/>
            <person name="Castanera R."/>
            <person name="Culley D."/>
            <person name="Daum C."/>
            <person name="Ezra D."/>
            <person name="Gonzalez J."/>
            <person name="Henrissat B."/>
            <person name="Kuo A."/>
            <person name="Liang C."/>
            <person name="Lipzen A."/>
            <person name="Lutzoni F."/>
            <person name="Magnuson J."/>
            <person name="Mondo S."/>
            <person name="Nolan M."/>
            <person name="Ohm R."/>
            <person name="Pangilinan J."/>
            <person name="Park H.-J."/>
            <person name="Ramirez L."/>
            <person name="Alfaro M."/>
            <person name="Sun H."/>
            <person name="Tritt A."/>
            <person name="Yoshinaga Y."/>
            <person name="Zwiers L.-H."/>
            <person name="Turgeon B."/>
            <person name="Goodwin S."/>
            <person name="Spatafora J."/>
            <person name="Crous P."/>
            <person name="Grigoriev I."/>
        </authorList>
    </citation>
    <scope>NUCLEOTIDE SEQUENCE</scope>
    <source>
        <strain evidence="1">CBS 175.79</strain>
    </source>
</reference>
<evidence type="ECO:0000313" key="2">
    <source>
        <dbReference type="Proteomes" id="UP000799778"/>
    </source>
</evidence>
<proteinExistence type="predicted"/>
<protein>
    <submittedName>
        <fullName evidence="1">Uncharacterized protein</fullName>
    </submittedName>
</protein>
<sequence length="158" mass="18439">MSKQMPTVNFPFLSHRSAWILEHLDSPPHSQTIERKRRRMNEPGLRLRQKHCKPGRRHDLNLKHGNEKANVVQYLSSALRIESGCISFGRISMNERMDGDMSCLAFLPIPFSWMCETLSRRYMGAFEVDPRGSCGVEEIWSHEVRRMLCDDAEVEIFF</sequence>
<gene>
    <name evidence="1" type="ORF">BU24DRAFT_105054</name>
</gene>
<dbReference type="EMBL" id="ML978067">
    <property type="protein sequence ID" value="KAF2018784.1"/>
    <property type="molecule type" value="Genomic_DNA"/>
</dbReference>
<dbReference type="GeneID" id="54278141"/>
<dbReference type="Proteomes" id="UP000799778">
    <property type="component" value="Unassembled WGS sequence"/>
</dbReference>